<proteinExistence type="inferred from homology"/>
<evidence type="ECO:0000313" key="4">
    <source>
        <dbReference type="EMBL" id="AJQ96600.1"/>
    </source>
</evidence>
<dbReference type="PANTHER" id="PTHR43477:SF1">
    <property type="entry name" value="DIHYDROANTICAPSIN 7-DEHYDROGENASE"/>
    <property type="match status" value="1"/>
</dbReference>
<protein>
    <recommendedName>
        <fullName evidence="3">NAD-dependent epimerase/dehydratase domain-containing protein</fullName>
    </recommendedName>
</protein>
<evidence type="ECO:0000256" key="1">
    <source>
        <dbReference type="ARBA" id="ARBA00006484"/>
    </source>
</evidence>
<dbReference type="STRING" id="1445510.YC6258_04568"/>
<feature type="domain" description="NAD-dependent epimerase/dehydratase" evidence="3">
    <location>
        <begin position="3"/>
        <end position="108"/>
    </location>
</feature>
<dbReference type="KEGG" id="gsn:YC6258_04568"/>
<keyword evidence="5" id="KW-1185">Reference proteome</keyword>
<evidence type="ECO:0000256" key="2">
    <source>
        <dbReference type="ARBA" id="ARBA00023002"/>
    </source>
</evidence>
<dbReference type="Gene3D" id="3.40.50.720">
    <property type="entry name" value="NAD(P)-binding Rossmann-like Domain"/>
    <property type="match status" value="1"/>
</dbReference>
<comment type="similarity">
    <text evidence="1">Belongs to the short-chain dehydrogenases/reductases (SDR) family.</text>
</comment>
<evidence type="ECO:0000259" key="3">
    <source>
        <dbReference type="Pfam" id="PF01370"/>
    </source>
</evidence>
<dbReference type="InterPro" id="IPR051122">
    <property type="entry name" value="SDR_DHRS6-like"/>
</dbReference>
<accession>A0A0C5VB78</accession>
<dbReference type="SUPFAM" id="SSF51735">
    <property type="entry name" value="NAD(P)-binding Rossmann-fold domains"/>
    <property type="match status" value="1"/>
</dbReference>
<dbReference type="InterPro" id="IPR001509">
    <property type="entry name" value="Epimerase_deHydtase"/>
</dbReference>
<gene>
    <name evidence="4" type="ORF">YC6258_04568</name>
</gene>
<dbReference type="NCBIfam" id="NF005754">
    <property type="entry name" value="PRK07578.1"/>
    <property type="match status" value="1"/>
</dbReference>
<dbReference type="OrthoDB" id="9787486at2"/>
<sequence>MKIVIIGATGTIGNAVCTRLTEHHHVIKASRSSELIVDLKQPETLHNIFDQHPDVDAILCTAGRSAFGQLDSLTDEEINLGIDNKLQGQIQLVRIARRKMKEGGVIVLTTGMLAQNPNPLSSMATMINRGIEGFVEAASLDMPNMQKLHAVSPPMAKETAEKLGWQGGIPAKEIAKLYEEALTSTHQGKIFSYHRLS</sequence>
<dbReference type="RefSeq" id="WP_044618582.1">
    <property type="nucleotide sequence ID" value="NZ_CP007142.1"/>
</dbReference>
<dbReference type="InterPro" id="IPR036291">
    <property type="entry name" value="NAD(P)-bd_dom_sf"/>
</dbReference>
<dbReference type="HOGENOM" id="CLU_091006_0_0_6"/>
<dbReference type="PANTHER" id="PTHR43477">
    <property type="entry name" value="DIHYDROANTICAPSIN 7-DEHYDROGENASE"/>
    <property type="match status" value="1"/>
</dbReference>
<name>A0A0C5VB78_9GAMM</name>
<dbReference type="Pfam" id="PF01370">
    <property type="entry name" value="Epimerase"/>
    <property type="match status" value="1"/>
</dbReference>
<reference evidence="4 5" key="1">
    <citation type="submission" date="2014-01" db="EMBL/GenBank/DDBJ databases">
        <title>Full genme sequencing of cellulolytic bacterium Gynuella sunshinyii YC6258T gen. nov., sp. nov.</title>
        <authorList>
            <person name="Khan H."/>
            <person name="Chung E.J."/>
            <person name="Chung Y.R."/>
        </authorList>
    </citation>
    <scope>NUCLEOTIDE SEQUENCE [LARGE SCALE GENOMIC DNA]</scope>
    <source>
        <strain evidence="4 5">YC6258</strain>
    </source>
</reference>
<dbReference type="CDD" id="cd11731">
    <property type="entry name" value="Lin1944_like_SDR_c"/>
    <property type="match status" value="1"/>
</dbReference>
<dbReference type="EMBL" id="CP007142">
    <property type="protein sequence ID" value="AJQ96600.1"/>
    <property type="molecule type" value="Genomic_DNA"/>
</dbReference>
<keyword evidence="2" id="KW-0560">Oxidoreductase</keyword>
<organism evidence="4 5">
    <name type="scientific">Gynuella sunshinyii YC6258</name>
    <dbReference type="NCBI Taxonomy" id="1445510"/>
    <lineage>
        <taxon>Bacteria</taxon>
        <taxon>Pseudomonadati</taxon>
        <taxon>Pseudomonadota</taxon>
        <taxon>Gammaproteobacteria</taxon>
        <taxon>Oceanospirillales</taxon>
        <taxon>Saccharospirillaceae</taxon>
        <taxon>Gynuella</taxon>
    </lineage>
</organism>
<dbReference type="AlphaFoldDB" id="A0A0C5VB78"/>
<evidence type="ECO:0000313" key="5">
    <source>
        <dbReference type="Proteomes" id="UP000032266"/>
    </source>
</evidence>
<dbReference type="GO" id="GO:0016491">
    <property type="term" value="F:oxidoreductase activity"/>
    <property type="evidence" value="ECO:0007669"/>
    <property type="project" value="UniProtKB-KW"/>
</dbReference>
<dbReference type="Proteomes" id="UP000032266">
    <property type="component" value="Chromosome"/>
</dbReference>